<dbReference type="HOGENOM" id="CLU_023254_0_2_1"/>
<evidence type="ECO:0000313" key="1">
    <source>
        <dbReference type="EMBL" id="KIW30205.1"/>
    </source>
</evidence>
<dbReference type="VEuPathDB" id="FungiDB:PV07_05964"/>
<protein>
    <recommendedName>
        <fullName evidence="3">Transcription factor domain-containing protein</fullName>
    </recommendedName>
</protein>
<sequence>MANTDASAAGMPFVISTSMNKADPEMRKLIRSHCMLGKNRGRILHSRRKPKTVVPVSEPVQKLPDLEAASAVPSKLGSELSLLRFADSIEPSTLWEVLKFTSTSKQINFPLERCFDFNVKDRSMFDPLTFDPAYLNAVIFGVQSYLDLVSGHSSKRSSAQMLKTIQLLRNRLSISDGNEQTSVSNPTILIVLTLAHVAHLSGDHIAAEKHLEGLCKIINLRGGIAAFENTPKLLTELLRCDISIAIHKGTKPVFDFNQLLQSIIYLPQTKSSSPHTPCLDYKSPYDKYQAKNVITDEKLAEIWDILSNFCCLVNSVADKNIKLSDQILLNTMGSVMYALLRMRFSTNPINEAIRLGLLALCSHSFLKRRGVHLPNGYLCENYRTCFEDVNTQPRVASRISLWFLMMGKISIFTSDTDDSAWIKSRLRENIGLNKDSSWPQLRLILKSFLWIDILHDAPGKMIFESISINR</sequence>
<evidence type="ECO:0008006" key="3">
    <source>
        <dbReference type="Google" id="ProtNLM"/>
    </source>
</evidence>
<keyword evidence="2" id="KW-1185">Reference proteome</keyword>
<dbReference type="PANTHER" id="PTHR37540:SF5">
    <property type="entry name" value="TRANSCRIPTION FACTOR DOMAIN-CONTAINING PROTEIN"/>
    <property type="match status" value="1"/>
</dbReference>
<dbReference type="RefSeq" id="XP_016250421.1">
    <property type="nucleotide sequence ID" value="XM_016392902.1"/>
</dbReference>
<proteinExistence type="predicted"/>
<dbReference type="GeneID" id="27345158"/>
<dbReference type="STRING" id="569365.A0A0D2CJB6"/>
<dbReference type="Proteomes" id="UP000054466">
    <property type="component" value="Unassembled WGS sequence"/>
</dbReference>
<gene>
    <name evidence="1" type="ORF">PV07_05964</name>
</gene>
<dbReference type="OrthoDB" id="4158087at2759"/>
<evidence type="ECO:0000313" key="2">
    <source>
        <dbReference type="Proteomes" id="UP000054466"/>
    </source>
</evidence>
<dbReference type="AlphaFoldDB" id="A0A0D2CJB6"/>
<reference evidence="1 2" key="1">
    <citation type="submission" date="2015-01" db="EMBL/GenBank/DDBJ databases">
        <title>The Genome Sequence of Cladophialophora immunda CBS83496.</title>
        <authorList>
            <consortium name="The Broad Institute Genomics Platform"/>
            <person name="Cuomo C."/>
            <person name="de Hoog S."/>
            <person name="Gorbushina A."/>
            <person name="Stielow B."/>
            <person name="Teixiera M."/>
            <person name="Abouelleil A."/>
            <person name="Chapman S.B."/>
            <person name="Priest M."/>
            <person name="Young S.K."/>
            <person name="Wortman J."/>
            <person name="Nusbaum C."/>
            <person name="Birren B."/>
        </authorList>
    </citation>
    <scope>NUCLEOTIDE SEQUENCE [LARGE SCALE GENOMIC DNA]</scope>
    <source>
        <strain evidence="1 2">CBS 83496</strain>
    </source>
</reference>
<dbReference type="PANTHER" id="PTHR37540">
    <property type="entry name" value="TRANSCRIPTION FACTOR (ACR-2), PUTATIVE-RELATED-RELATED"/>
    <property type="match status" value="1"/>
</dbReference>
<accession>A0A0D2CJB6</accession>
<name>A0A0D2CJB6_9EURO</name>
<dbReference type="EMBL" id="KN847042">
    <property type="protein sequence ID" value="KIW30205.1"/>
    <property type="molecule type" value="Genomic_DNA"/>
</dbReference>
<organism evidence="1 2">
    <name type="scientific">Cladophialophora immunda</name>
    <dbReference type="NCBI Taxonomy" id="569365"/>
    <lineage>
        <taxon>Eukaryota</taxon>
        <taxon>Fungi</taxon>
        <taxon>Dikarya</taxon>
        <taxon>Ascomycota</taxon>
        <taxon>Pezizomycotina</taxon>
        <taxon>Eurotiomycetes</taxon>
        <taxon>Chaetothyriomycetidae</taxon>
        <taxon>Chaetothyriales</taxon>
        <taxon>Herpotrichiellaceae</taxon>
        <taxon>Cladophialophora</taxon>
    </lineage>
</organism>